<comment type="caution">
    <text evidence="9">The sequence shown here is derived from an EMBL/GenBank/DDBJ whole genome shotgun (WGS) entry which is preliminary data.</text>
</comment>
<evidence type="ECO:0000313" key="10">
    <source>
        <dbReference type="Proteomes" id="UP001631957"/>
    </source>
</evidence>
<keyword evidence="3" id="KW-1003">Cell membrane</keyword>
<dbReference type="InterPro" id="IPR004869">
    <property type="entry name" value="MMPL_dom"/>
</dbReference>
<dbReference type="InterPro" id="IPR000731">
    <property type="entry name" value="SSD"/>
</dbReference>
<feature type="transmembrane region" description="Helical" evidence="7">
    <location>
        <begin position="630"/>
        <end position="652"/>
    </location>
</feature>
<feature type="transmembrane region" description="Helical" evidence="7">
    <location>
        <begin position="220"/>
        <end position="240"/>
    </location>
</feature>
<name>A0ABW9I6X2_9ACTN</name>
<proteinExistence type="inferred from homology"/>
<feature type="transmembrane region" description="Helical" evidence="7">
    <location>
        <begin position="526"/>
        <end position="545"/>
    </location>
</feature>
<comment type="similarity">
    <text evidence="2">Belongs to the resistance-nodulation-cell division (RND) (TC 2.A.6) family. MmpL subfamily.</text>
</comment>
<dbReference type="RefSeq" id="WP_109363093.1">
    <property type="nucleotide sequence ID" value="NZ_JBJVNI010000037.1"/>
</dbReference>
<dbReference type="PROSITE" id="PS50156">
    <property type="entry name" value="SSD"/>
    <property type="match status" value="1"/>
</dbReference>
<gene>
    <name evidence="9" type="ORF">ACKI18_43755</name>
</gene>
<comment type="subcellular location">
    <subcellularLocation>
        <location evidence="1">Cell membrane</location>
        <topology evidence="1">Multi-pass membrane protein</topology>
    </subcellularLocation>
</comment>
<feature type="transmembrane region" description="Helical" evidence="7">
    <location>
        <begin position="33"/>
        <end position="53"/>
    </location>
</feature>
<evidence type="ECO:0000256" key="6">
    <source>
        <dbReference type="ARBA" id="ARBA00023136"/>
    </source>
</evidence>
<evidence type="ECO:0000256" key="7">
    <source>
        <dbReference type="SAM" id="Phobius"/>
    </source>
</evidence>
<feature type="transmembrane region" description="Helical" evidence="7">
    <location>
        <begin position="664"/>
        <end position="689"/>
    </location>
</feature>
<dbReference type="PANTHER" id="PTHR33406">
    <property type="entry name" value="MEMBRANE PROTEIN MJ1562-RELATED"/>
    <property type="match status" value="1"/>
</dbReference>
<dbReference type="Gene3D" id="1.20.1640.10">
    <property type="entry name" value="Multidrug efflux transporter AcrB transmembrane domain"/>
    <property type="match status" value="2"/>
</dbReference>
<organism evidence="9 10">
    <name type="scientific">Streptomyces niveiscabiei</name>
    <dbReference type="NCBI Taxonomy" id="164115"/>
    <lineage>
        <taxon>Bacteria</taxon>
        <taxon>Bacillati</taxon>
        <taxon>Actinomycetota</taxon>
        <taxon>Actinomycetes</taxon>
        <taxon>Kitasatosporales</taxon>
        <taxon>Streptomycetaceae</taxon>
        <taxon>Streptomyces</taxon>
    </lineage>
</organism>
<dbReference type="PANTHER" id="PTHR33406:SF11">
    <property type="entry name" value="MEMBRANE PROTEIN SCO6666-RELATED"/>
    <property type="match status" value="1"/>
</dbReference>
<feature type="transmembrane region" description="Helical" evidence="7">
    <location>
        <begin position="587"/>
        <end position="609"/>
    </location>
</feature>
<feature type="transmembrane region" description="Helical" evidence="7">
    <location>
        <begin position="287"/>
        <end position="310"/>
    </location>
</feature>
<evidence type="ECO:0000256" key="3">
    <source>
        <dbReference type="ARBA" id="ARBA00022475"/>
    </source>
</evidence>
<evidence type="ECO:0000256" key="5">
    <source>
        <dbReference type="ARBA" id="ARBA00022989"/>
    </source>
</evidence>
<dbReference type="EMBL" id="JBJVNI010000037">
    <property type="protein sequence ID" value="MFM9615586.1"/>
    <property type="molecule type" value="Genomic_DNA"/>
</dbReference>
<dbReference type="SUPFAM" id="SSF82866">
    <property type="entry name" value="Multidrug efflux transporter AcrB transmembrane domain"/>
    <property type="match status" value="2"/>
</dbReference>
<keyword evidence="4 7" id="KW-0812">Transmembrane</keyword>
<evidence type="ECO:0000256" key="1">
    <source>
        <dbReference type="ARBA" id="ARBA00004651"/>
    </source>
</evidence>
<feature type="transmembrane region" description="Helical" evidence="7">
    <location>
        <begin position="316"/>
        <end position="344"/>
    </location>
</feature>
<protein>
    <submittedName>
        <fullName evidence="9">MMPL family transporter</fullName>
    </submittedName>
</protein>
<feature type="transmembrane region" description="Helical" evidence="7">
    <location>
        <begin position="246"/>
        <end position="266"/>
    </location>
</feature>
<dbReference type="InterPro" id="IPR050545">
    <property type="entry name" value="Mycobact_MmpL"/>
</dbReference>
<reference evidence="9 10" key="1">
    <citation type="submission" date="2024-12" db="EMBL/GenBank/DDBJ databases">
        <title>Forecasting of Potato common scab and diversities of Pathogenic streptomyces spp. in china.</title>
        <authorList>
            <person name="Handique U."/>
            <person name="Wu J."/>
        </authorList>
    </citation>
    <scope>NUCLEOTIDE SEQUENCE [LARGE SCALE GENOMIC DNA]</scope>
    <source>
        <strain evidence="9 10">ZRIMU1530</strain>
    </source>
</reference>
<feature type="domain" description="SSD" evidence="8">
    <location>
        <begin position="212"/>
        <end position="341"/>
    </location>
</feature>
<feature type="transmembrane region" description="Helical" evidence="7">
    <location>
        <begin position="374"/>
        <end position="393"/>
    </location>
</feature>
<keyword evidence="6 7" id="KW-0472">Membrane</keyword>
<feature type="transmembrane region" description="Helical" evidence="7">
    <location>
        <begin position="557"/>
        <end position="575"/>
    </location>
</feature>
<evidence type="ECO:0000256" key="4">
    <source>
        <dbReference type="ARBA" id="ARBA00022692"/>
    </source>
</evidence>
<evidence type="ECO:0000313" key="9">
    <source>
        <dbReference type="EMBL" id="MFM9615586.1"/>
    </source>
</evidence>
<keyword evidence="10" id="KW-1185">Reference proteome</keyword>
<keyword evidence="5 7" id="KW-1133">Transmembrane helix</keyword>
<dbReference type="Pfam" id="PF03176">
    <property type="entry name" value="MMPL"/>
    <property type="match status" value="2"/>
</dbReference>
<accession>A0ABW9I6X2</accession>
<sequence length="712" mass="74157">MAAPEQGRIETADGPGRPSVFERLAQVSYRRRWWALVGWVVVLVAVSLGSQAVGDAYRNDFSLPGTESQKALDLLEERAPSQAGTSVTIVVEAKDGVAGARARVESMLAEVGGKPHVVGVVSPFDDAGAVSKDGTIAYATVALDKQAEDIPVEDTRAIIDTAQKADGDGLRVELSGDAVRNAQGEEGGAAEGIGIMAALVILVLLFGSLFAAVLPVAIALFAVGTTLGLIILASHVATIADFTAPLMMLVGLGVGIDYALLVFSRFRGELAAGQGRESATVKAIDTAGRTVFFAGCTVIVALLGLVVLGLGSLQGVAVAVALTVLLTMIASLTLLPALLGLFGARIEKQVRRRTAKKPAGDRWSRWTGAVQRRAWVAALVPTALLAALSLPALDMRLGFADAGTDGPSTTSRQAYDLLGKGFGPGFNGPLIVVAEGDATAAGRARTALAQTEGVAAALPPQSSGDGLSTIIVFPDSAPQAAATSGLVDRLRDDVLPSLARETDARFLVGGSTAATEDFATAVADRLPAFVALVVGLSMLLLLLVFRSLLIPLKAAVLNLLSVGVAMGVMTLVFQNGALGVEKGPIEAYVPVMIFAIVFGLSMDYEVFLLSRMHEEWERGKDAAQAVRHGLATTGQVVTAAAAIMIVVFGAFMFSGNRMLTQFGFGLAVAVFVDAVVIRCLILPAVMQLLGRRAWWLPERVARVLPRVAIEHG</sequence>
<dbReference type="Proteomes" id="UP001631957">
    <property type="component" value="Unassembled WGS sequence"/>
</dbReference>
<feature type="transmembrane region" description="Helical" evidence="7">
    <location>
        <begin position="193"/>
        <end position="213"/>
    </location>
</feature>
<evidence type="ECO:0000256" key="2">
    <source>
        <dbReference type="ARBA" id="ARBA00010157"/>
    </source>
</evidence>
<evidence type="ECO:0000259" key="8">
    <source>
        <dbReference type="PROSITE" id="PS50156"/>
    </source>
</evidence>